<keyword evidence="1" id="KW-0808">Transferase</keyword>
<reference evidence="2" key="1">
    <citation type="submission" date="2016-10" db="EMBL/GenBank/DDBJ databases">
        <authorList>
            <person name="Varghese N."/>
            <person name="Submissions S."/>
        </authorList>
    </citation>
    <scope>NUCLEOTIDE SEQUENCE [LARGE SCALE GENOMIC DNA]</scope>
    <source>
        <strain evidence="2">CGMCC 1.11022</strain>
    </source>
</reference>
<dbReference type="GO" id="GO:0016740">
    <property type="term" value="F:transferase activity"/>
    <property type="evidence" value="ECO:0007669"/>
    <property type="project" value="UniProtKB-KW"/>
</dbReference>
<dbReference type="Pfam" id="PF13692">
    <property type="entry name" value="Glyco_trans_1_4"/>
    <property type="match status" value="1"/>
</dbReference>
<evidence type="ECO:0000313" key="1">
    <source>
        <dbReference type="EMBL" id="SDI13685.1"/>
    </source>
</evidence>
<evidence type="ECO:0000313" key="2">
    <source>
        <dbReference type="Proteomes" id="UP000198894"/>
    </source>
</evidence>
<protein>
    <submittedName>
        <fullName evidence="1">Glycosyl transferases group 1</fullName>
    </submittedName>
</protein>
<dbReference type="EMBL" id="FNEE01000001">
    <property type="protein sequence ID" value="SDI13685.1"/>
    <property type="molecule type" value="Genomic_DNA"/>
</dbReference>
<dbReference type="Gene3D" id="3.40.50.2000">
    <property type="entry name" value="Glycogen Phosphorylase B"/>
    <property type="match status" value="1"/>
</dbReference>
<organism evidence="1 2">
    <name type="scientific">Mesorhizobium muleiense</name>
    <dbReference type="NCBI Taxonomy" id="1004279"/>
    <lineage>
        <taxon>Bacteria</taxon>
        <taxon>Pseudomonadati</taxon>
        <taxon>Pseudomonadota</taxon>
        <taxon>Alphaproteobacteria</taxon>
        <taxon>Hyphomicrobiales</taxon>
        <taxon>Phyllobacteriaceae</taxon>
        <taxon>Mesorhizobium</taxon>
    </lineage>
</organism>
<sequence>MIDEFAALPAEAKAQLTILGDGQCRATLEEQAARLGLSSRVTFAGSVEDVFPSLWEAEFNLSTSVSEGMSKSNAPENSLYSWKTVKYNSAEEAIVAYVLV</sequence>
<accession>A0A1G8I3Y5</accession>
<dbReference type="Proteomes" id="UP000198894">
    <property type="component" value="Unassembled WGS sequence"/>
</dbReference>
<dbReference type="AlphaFoldDB" id="A0A1G8I3Y5"/>
<name>A0A1G8I3Y5_9HYPH</name>
<gene>
    <name evidence="1" type="ORF">SAMN05428953_101254</name>
</gene>
<keyword evidence="2" id="KW-1185">Reference proteome</keyword>
<proteinExistence type="predicted"/>
<dbReference type="RefSeq" id="WP_091590116.1">
    <property type="nucleotide sequence ID" value="NZ_FNEE01000001.1"/>
</dbReference>
<dbReference type="SUPFAM" id="SSF53756">
    <property type="entry name" value="UDP-Glycosyltransferase/glycogen phosphorylase"/>
    <property type="match status" value="1"/>
</dbReference>